<protein>
    <submittedName>
        <fullName evidence="5">RNaseH domain-containing protein</fullName>
    </submittedName>
</protein>
<feature type="domain" description="pPIWI-RE module N-terminal" evidence="3">
    <location>
        <begin position="14"/>
        <end position="349"/>
    </location>
</feature>
<evidence type="ECO:0000259" key="4">
    <source>
        <dbReference type="Pfam" id="PF18157"/>
    </source>
</evidence>
<dbReference type="Pfam" id="PF13032">
    <property type="entry name" value="RNaseH_pPIWI_RE"/>
    <property type="match status" value="1"/>
</dbReference>
<evidence type="ECO:0000259" key="3">
    <source>
        <dbReference type="Pfam" id="PF13111"/>
    </source>
</evidence>
<reference evidence="5 6" key="1">
    <citation type="submission" date="2022-10" db="EMBL/GenBank/DDBJ databases">
        <title>The complete genomes of actinobacterial strains from the NBC collection.</title>
        <authorList>
            <person name="Joergensen T.S."/>
            <person name="Alvarez Arevalo M."/>
            <person name="Sterndorff E.B."/>
            <person name="Faurdal D."/>
            <person name="Vuksanovic O."/>
            <person name="Mourched A.-S."/>
            <person name="Charusanti P."/>
            <person name="Shaw S."/>
            <person name="Blin K."/>
            <person name="Weber T."/>
        </authorList>
    </citation>
    <scope>NUCLEOTIDE SEQUENCE [LARGE SCALE GENOMIC DNA]</scope>
    <source>
        <strain evidence="5 6">NBC 01774</strain>
    </source>
</reference>
<feature type="domain" description="Prokaryotic pPIWI-RE MID" evidence="4">
    <location>
        <begin position="452"/>
        <end position="546"/>
    </location>
</feature>
<dbReference type="EMBL" id="CP109106">
    <property type="protein sequence ID" value="WSB68212.1"/>
    <property type="molecule type" value="Genomic_DNA"/>
</dbReference>
<dbReference type="RefSeq" id="WP_326617655.1">
    <property type="nucleotide sequence ID" value="NZ_CP109106.1"/>
</dbReference>
<feature type="region of interest" description="Disordered" evidence="1">
    <location>
        <begin position="500"/>
        <end position="521"/>
    </location>
</feature>
<feature type="region of interest" description="Disordered" evidence="1">
    <location>
        <begin position="707"/>
        <end position="731"/>
    </location>
</feature>
<dbReference type="InterPro" id="IPR040496">
    <property type="entry name" value="MID_pPIWI_RE"/>
</dbReference>
<feature type="domain" description="pPIWI-RE RNaseH" evidence="2">
    <location>
        <begin position="559"/>
        <end position="839"/>
    </location>
</feature>
<evidence type="ECO:0000259" key="2">
    <source>
        <dbReference type="Pfam" id="PF13032"/>
    </source>
</evidence>
<dbReference type="Proteomes" id="UP001344251">
    <property type="component" value="Chromosome"/>
</dbReference>
<evidence type="ECO:0000313" key="6">
    <source>
        <dbReference type="Proteomes" id="UP001344251"/>
    </source>
</evidence>
<evidence type="ECO:0000313" key="5">
    <source>
        <dbReference type="EMBL" id="WSB68212.1"/>
    </source>
</evidence>
<feature type="compositionally biased region" description="Acidic residues" evidence="1">
    <location>
        <begin position="507"/>
        <end position="519"/>
    </location>
</feature>
<organism evidence="5 6">
    <name type="scientific">Streptomyces decoyicus</name>
    <dbReference type="NCBI Taxonomy" id="249567"/>
    <lineage>
        <taxon>Bacteria</taxon>
        <taxon>Bacillati</taxon>
        <taxon>Actinomycetota</taxon>
        <taxon>Actinomycetes</taxon>
        <taxon>Kitasatosporales</taxon>
        <taxon>Streptomycetaceae</taxon>
        <taxon>Streptomyces</taxon>
    </lineage>
</organism>
<gene>
    <name evidence="5" type="ORF">OG863_09725</name>
</gene>
<dbReference type="InterPro" id="IPR025085">
    <property type="entry name" value="pPIWI_RE_X"/>
</dbReference>
<proteinExistence type="predicted"/>
<keyword evidence="6" id="KW-1185">Reference proteome</keyword>
<feature type="region of interest" description="Disordered" evidence="1">
    <location>
        <begin position="838"/>
        <end position="861"/>
    </location>
</feature>
<dbReference type="InterPro" id="IPR024996">
    <property type="entry name" value="RNaseH_pPIWI_RE"/>
</dbReference>
<dbReference type="Pfam" id="PF18157">
    <property type="entry name" value="MID_pPIWI_RE"/>
    <property type="match status" value="1"/>
</dbReference>
<evidence type="ECO:0000256" key="1">
    <source>
        <dbReference type="SAM" id="MobiDB-lite"/>
    </source>
</evidence>
<dbReference type="Pfam" id="PF13111">
    <property type="entry name" value="pPIWI_RE_X"/>
    <property type="match status" value="1"/>
</dbReference>
<sequence length="861" mass="96228">MISTLAFLFPYSALGKITLYPLNSEFGQAWSSLPTYGDAKNGKLRRPPYAGLASALSAVSGQPVVLMPHTYEPVNDDFAEPAVAVTTKPFDAWTLSTAVREWERRVRKGEDANTLAPLLAAAEVEHPELASFVRGAEDGTPHAPGWFYRVAAWNFAQRLARTPLLIPNGPRVRRIHWRMDTQGSLISWDNVTQRTTLKPKRTGYALHKLDFRVVTQPGEPLFALHVLPTFSRLATHWASTRTVFIEHGGHKNTLLRMPIGHTKNSDGQWVPYARNYAAEVLEACGMDFTAWPTNDDLAAMRGQMRALVPAPVPHVLGKGVGTRFNKILADHINETFKRPKIIQVGFEATDVELTRPTKGAVTRADLDHALAATGSDTVRIIALYNDGTTRKRMSEALAAYTSNPERPLDCGDQQDHRLSQRLVVRFHRLRALDHAEQVDWDGELDFLDQLQDDAVNGAWVETIWNPKPTKREREAGQHRHDHKKDLRRALYERDIVSQFLARQSPPEPDDAADEADTDAEAQVPKDYKAINALRDLLFRLGCVDDRLRHVTDLADEPILVGIHLRQQRVSNRRPGAADRTQMVEVLTALHTSNAPDRPWHLDSYDHHAHDWRSQAAAEAAFGRRSIGREGHARHEEGALLARQHIESALKILPSDRPLIIFVDTEACRTIWPGLQNVRFGKGPLPGDDLRTETRSVAVVAINTSYGEVPTPVENTASPRKNPKRPPKPQERLYRRTTATGHTSWYIAQASRTYDGFGSAGSIGGVHTRFTLPKDDWALQRKDWHSFTATQITVPHAAGFDPQQLATLAAQLCHQSLAWDARTRHPVPLHVAGAMDRAHPEYRGPSIEPAQTPEGNETQEGE</sequence>
<name>A0ABZ1FCZ6_9ACTN</name>
<accession>A0ABZ1FCZ6</accession>